<dbReference type="Gene3D" id="3.30.63.10">
    <property type="entry name" value="Guanylate Kinase phosphate binding domain"/>
    <property type="match status" value="1"/>
</dbReference>
<dbReference type="CDD" id="cd06724">
    <property type="entry name" value="PDZ2_Dlg1-2-4-like"/>
    <property type="match status" value="1"/>
</dbReference>
<dbReference type="GO" id="GO:0019901">
    <property type="term" value="F:protein kinase binding"/>
    <property type="evidence" value="ECO:0007669"/>
    <property type="project" value="TreeGrafter"/>
</dbReference>
<dbReference type="InterPro" id="IPR019590">
    <property type="entry name" value="DLG1_PEST_dom"/>
</dbReference>
<dbReference type="Gene3D" id="3.40.50.300">
    <property type="entry name" value="P-loop containing nucleotide triphosphate hydrolases"/>
    <property type="match status" value="1"/>
</dbReference>
<dbReference type="InterPro" id="IPR036892">
    <property type="entry name" value="L27_dom_sf"/>
</dbReference>
<dbReference type="SMART" id="SM00326">
    <property type="entry name" value="SH3"/>
    <property type="match status" value="1"/>
</dbReference>
<keyword evidence="8" id="KW-0256">Endoplasmic reticulum</keyword>
<evidence type="ECO:0000256" key="12">
    <source>
        <dbReference type="PROSITE-ProRule" id="PRU00192"/>
    </source>
</evidence>
<evidence type="ECO:0000256" key="2">
    <source>
        <dbReference type="ARBA" id="ARBA00004221"/>
    </source>
</evidence>
<dbReference type="SUPFAM" id="SSF52540">
    <property type="entry name" value="P-loop containing nucleoside triphosphate hydrolases"/>
    <property type="match status" value="1"/>
</dbReference>
<dbReference type="GO" id="GO:0097120">
    <property type="term" value="P:receptor localization to synapse"/>
    <property type="evidence" value="ECO:0007669"/>
    <property type="project" value="TreeGrafter"/>
</dbReference>
<dbReference type="CDD" id="cd06795">
    <property type="entry name" value="PDZ3_Dlg1-2-4-like"/>
    <property type="match status" value="1"/>
</dbReference>
<comment type="subcellular location">
    <subcellularLocation>
        <location evidence="2">Apical cell membrane</location>
    </subcellularLocation>
    <subcellularLocation>
        <location evidence="3">Cell junction</location>
    </subcellularLocation>
    <subcellularLocation>
        <location evidence="4">Endoplasmic reticulum membrane</location>
    </subcellularLocation>
    <subcellularLocation>
        <location evidence="1">Membrane</location>
        <topology evidence="1">Peripheral membrane protein</topology>
    </subcellularLocation>
</comment>
<feature type="compositionally biased region" description="Polar residues" evidence="13">
    <location>
        <begin position="693"/>
        <end position="706"/>
    </location>
</feature>
<dbReference type="Pfam" id="PF09058">
    <property type="entry name" value="L27_1"/>
    <property type="match status" value="1"/>
</dbReference>
<dbReference type="InterPro" id="IPR008145">
    <property type="entry name" value="GK/Ca_channel_bsu"/>
</dbReference>
<feature type="domain" description="Guanylate kinase-like" evidence="15">
    <location>
        <begin position="726"/>
        <end position="901"/>
    </location>
</feature>
<feature type="region of interest" description="Disordered" evidence="13">
    <location>
        <begin position="152"/>
        <end position="173"/>
    </location>
</feature>
<gene>
    <name evidence="19" type="primary">LOC106568684</name>
</gene>
<feature type="region of interest" description="Disordered" evidence="13">
    <location>
        <begin position="668"/>
        <end position="708"/>
    </location>
</feature>
<dbReference type="Gene3D" id="2.30.30.40">
    <property type="entry name" value="SH3 Domains"/>
    <property type="match status" value="2"/>
</dbReference>
<dbReference type="PROSITE" id="PS51022">
    <property type="entry name" value="L27"/>
    <property type="match status" value="1"/>
</dbReference>
<dbReference type="GO" id="GO:0098609">
    <property type="term" value="P:cell-cell adhesion"/>
    <property type="evidence" value="ECO:0007669"/>
    <property type="project" value="TreeGrafter"/>
</dbReference>
<dbReference type="Pfam" id="PF10608">
    <property type="entry name" value="MAGUK_N_PEST"/>
    <property type="match status" value="1"/>
</dbReference>
<dbReference type="GO" id="GO:0043005">
    <property type="term" value="C:neuron projection"/>
    <property type="evidence" value="ECO:0007669"/>
    <property type="project" value="InterPro"/>
</dbReference>
<dbReference type="GO" id="GO:0070161">
    <property type="term" value="C:anchoring junction"/>
    <property type="evidence" value="ECO:0007669"/>
    <property type="project" value="UniProtKB-SubCell"/>
</dbReference>
<dbReference type="InterPro" id="IPR016313">
    <property type="entry name" value="DLG1-like"/>
</dbReference>
<dbReference type="InterPro" id="IPR001478">
    <property type="entry name" value="PDZ"/>
</dbReference>
<dbReference type="GO" id="GO:0098839">
    <property type="term" value="C:postsynaptic density membrane"/>
    <property type="evidence" value="ECO:0007669"/>
    <property type="project" value="TreeGrafter"/>
</dbReference>
<accession>A0A1S3LV46</accession>
<dbReference type="Pfam" id="PF07653">
    <property type="entry name" value="SH3_2"/>
    <property type="match status" value="1"/>
</dbReference>
<dbReference type="GO" id="GO:0016324">
    <property type="term" value="C:apical plasma membrane"/>
    <property type="evidence" value="ECO:0007669"/>
    <property type="project" value="UniProtKB-SubCell"/>
</dbReference>
<dbReference type="GO" id="GO:0007268">
    <property type="term" value="P:chemical synaptic transmission"/>
    <property type="evidence" value="ECO:0007669"/>
    <property type="project" value="InterPro"/>
</dbReference>
<dbReference type="GO" id="GO:0031594">
    <property type="term" value="C:neuromuscular junction"/>
    <property type="evidence" value="ECO:0007669"/>
    <property type="project" value="InterPro"/>
</dbReference>
<dbReference type="GO" id="GO:0099072">
    <property type="term" value="P:regulation of postsynaptic membrane neurotransmitter receptor levels"/>
    <property type="evidence" value="ECO:0007669"/>
    <property type="project" value="TreeGrafter"/>
</dbReference>
<dbReference type="GO" id="GO:0043113">
    <property type="term" value="P:receptor clustering"/>
    <property type="evidence" value="ECO:0007669"/>
    <property type="project" value="TreeGrafter"/>
</dbReference>
<dbReference type="SUPFAM" id="SSF50044">
    <property type="entry name" value="SH3-domain"/>
    <property type="match status" value="1"/>
</dbReference>
<dbReference type="Gene3D" id="1.10.287.470">
    <property type="entry name" value="Helix hairpin bin"/>
    <property type="match status" value="1"/>
</dbReference>
<evidence type="ECO:0000256" key="10">
    <source>
        <dbReference type="ARBA" id="ARBA00023136"/>
    </source>
</evidence>
<evidence type="ECO:0000256" key="4">
    <source>
        <dbReference type="ARBA" id="ARBA00004586"/>
    </source>
</evidence>
<evidence type="ECO:0000256" key="13">
    <source>
        <dbReference type="SAM" id="MobiDB-lite"/>
    </source>
</evidence>
<feature type="domain" description="PDZ" evidence="16">
    <location>
        <begin position="478"/>
        <end position="559"/>
    </location>
</feature>
<dbReference type="GeneID" id="106568684"/>
<dbReference type="InterPro" id="IPR050614">
    <property type="entry name" value="Synaptic_Scaffolding_LAP-MAGUK"/>
</dbReference>
<evidence type="ECO:0000256" key="6">
    <source>
        <dbReference type="ARBA" id="ARBA00022443"/>
    </source>
</evidence>
<dbReference type="InterPro" id="IPR015143">
    <property type="entry name" value="L27_1"/>
</dbReference>
<dbReference type="SUPFAM" id="SSF101288">
    <property type="entry name" value="L27 domain"/>
    <property type="match status" value="1"/>
</dbReference>
<dbReference type="InterPro" id="IPR019583">
    <property type="entry name" value="DLG1-4_PDZ_assoc"/>
</dbReference>
<feature type="domain" description="PDZ" evidence="16">
    <location>
        <begin position="329"/>
        <end position="416"/>
    </location>
</feature>
<dbReference type="Proteomes" id="UP001652741">
    <property type="component" value="Chromosome ssa14"/>
</dbReference>
<dbReference type="SMART" id="SM00072">
    <property type="entry name" value="GuKc"/>
    <property type="match status" value="1"/>
</dbReference>
<dbReference type="GO" id="GO:0045197">
    <property type="term" value="P:establishment or maintenance of epithelial cell apical/basal polarity"/>
    <property type="evidence" value="ECO:0007669"/>
    <property type="project" value="TreeGrafter"/>
</dbReference>
<dbReference type="PROSITE" id="PS50106">
    <property type="entry name" value="PDZ"/>
    <property type="match status" value="3"/>
</dbReference>
<evidence type="ECO:0000256" key="9">
    <source>
        <dbReference type="ARBA" id="ARBA00022949"/>
    </source>
</evidence>
<evidence type="ECO:0000313" key="18">
    <source>
        <dbReference type="Proteomes" id="UP001652741"/>
    </source>
</evidence>
<sequence>MPLGYQESESVILYCVFPENIYLRATGERASWLASYILSRDCLIMPVRKKDAQRALSLLEEYRTKLNHAEDWQLRLSIQRVIDIFQSNLFQALIDIQEFYEVTLLDNQKCVESPKMSEPMPPVNLWDFSSLQSTTVTSDTLPSLSTSIEKFRHHDEDTSPQEQSSPQLTDEVPGPELVQVAEKNLSQIENVHGYVAHAHISPMKANPPPVVVNTDSLDTPPYVNGTEADYEYEEITLERGNSGLGFSIAGGTDNPHIGEDPSIFITKVIPGGAAAQDGRLRVNDVILRVNEADVRDVTHSRAVEALKEAGSLVRLYVRRRKPVSEKVMEIKLVKGPKGLGFSIAGGVGNQHIPGDNSIYVTKIIEGGAAHKDGRLQIGDKLLAVNSACLEEVSHEHAVTALKNTPDVVYLKVAKPNSVFMNDSFAPPDITNSYSQHMENHISPPSYLGQPLPPVAPSGRYSPTPKSMLGEEVTREPRKVVLHRGATGLGFNIVGGEDGEGIFISFILAGGPADLCGELRKGDRLVSVNGVDLRSATHEQAAAALKNAGQTVTIVAHYRPEEYSRFEAKIHDLREQMMNSSISSGSGSLRTSQKRSLYVRVLFDYDKTKDSGLPSQGLNFKFGDILHVVNASDDEWWQARQVTPEGEAEEVGVIPSKRRVEKKERARLKTVKFNSKSRDRGDNPDDMLSKSQKHVTSNASDSESSYRGQEEYVLSYEPVSQQEVNYTRPVIILGPMKDRVNDDLISEFPDKFGSCVPHTTRPKRDYEVDTRDYHFVVSREQMEKDIQDHKFIEAGQYNNHLYGTSVQSVREVAEKGKHCILDVSGNAIKRLQLAQLHPIAVFIKPKSVENIMEMNKRLTEEQSRKTFDRATKLEQEFTEHFTAIVQGDTLEEIYEQVKQIIEEQSGLFIWVLSKEKL</sequence>
<evidence type="ECO:0000313" key="19">
    <source>
        <dbReference type="RefSeq" id="XP_013994715.2"/>
    </source>
</evidence>
<evidence type="ECO:0000256" key="7">
    <source>
        <dbReference type="ARBA" id="ARBA00022737"/>
    </source>
</evidence>
<evidence type="ECO:0000259" key="16">
    <source>
        <dbReference type="PROSITE" id="PS50106"/>
    </source>
</evidence>
<evidence type="ECO:0000259" key="15">
    <source>
        <dbReference type="PROSITE" id="PS50052"/>
    </source>
</evidence>
<evidence type="ECO:0000256" key="5">
    <source>
        <dbReference type="ARBA" id="ARBA00007014"/>
    </source>
</evidence>
<dbReference type="AlphaFoldDB" id="A0A1S3LV46"/>
<dbReference type="Gene3D" id="2.30.42.10">
    <property type="match status" value="3"/>
</dbReference>
<dbReference type="PROSITE" id="PS50002">
    <property type="entry name" value="SH3"/>
    <property type="match status" value="1"/>
</dbReference>
<dbReference type="InterPro" id="IPR036034">
    <property type="entry name" value="PDZ_sf"/>
</dbReference>
<comment type="similarity">
    <text evidence="5">Belongs to the MAGUK family.</text>
</comment>
<keyword evidence="6 12" id="KW-0728">SH3 domain</keyword>
<dbReference type="SUPFAM" id="SSF50156">
    <property type="entry name" value="PDZ domain-like"/>
    <property type="match status" value="3"/>
</dbReference>
<dbReference type="CDD" id="cd06723">
    <property type="entry name" value="PDZ1_Dlg1-2-4-like"/>
    <property type="match status" value="1"/>
</dbReference>
<dbReference type="InterPro" id="IPR036028">
    <property type="entry name" value="SH3-like_dom_sf"/>
</dbReference>
<dbReference type="InterPro" id="IPR027417">
    <property type="entry name" value="P-loop_NTPase"/>
</dbReference>
<evidence type="ECO:0000256" key="3">
    <source>
        <dbReference type="ARBA" id="ARBA00004282"/>
    </source>
</evidence>
<dbReference type="InterPro" id="IPR001452">
    <property type="entry name" value="SH3_domain"/>
</dbReference>
<dbReference type="Pfam" id="PF10600">
    <property type="entry name" value="PDZ_assoc"/>
    <property type="match status" value="1"/>
</dbReference>
<dbReference type="GO" id="GO:0016323">
    <property type="term" value="C:basolateral plasma membrane"/>
    <property type="evidence" value="ECO:0007669"/>
    <property type="project" value="TreeGrafter"/>
</dbReference>
<proteinExistence type="inferred from homology"/>
<dbReference type="InterPro" id="IPR004172">
    <property type="entry name" value="L27_dom"/>
</dbReference>
<evidence type="ECO:0000256" key="1">
    <source>
        <dbReference type="ARBA" id="ARBA00004170"/>
    </source>
</evidence>
<evidence type="ECO:0000259" key="17">
    <source>
        <dbReference type="PROSITE" id="PS51022"/>
    </source>
</evidence>
<feature type="domain" description="SH3" evidence="14">
    <location>
        <begin position="593"/>
        <end position="663"/>
    </location>
</feature>
<dbReference type="PIRSF" id="PIRSF001741">
    <property type="entry name" value="MAGUK_DLGH"/>
    <property type="match status" value="1"/>
</dbReference>
<keyword evidence="9" id="KW-0965">Cell junction</keyword>
<evidence type="ECO:0000259" key="14">
    <source>
        <dbReference type="PROSITE" id="PS50002"/>
    </source>
</evidence>
<dbReference type="Pfam" id="PF00625">
    <property type="entry name" value="Guanylate_kin"/>
    <property type="match status" value="1"/>
</dbReference>
<name>A0A1S3LV46_SALSA</name>
<keyword evidence="10" id="KW-0472">Membrane</keyword>
<keyword evidence="7" id="KW-0677">Repeat</keyword>
<dbReference type="RefSeq" id="XP_013994715.2">
    <property type="nucleotide sequence ID" value="XM_014139240.2"/>
</dbReference>
<dbReference type="GO" id="GO:0005789">
    <property type="term" value="C:endoplasmic reticulum membrane"/>
    <property type="evidence" value="ECO:0007669"/>
    <property type="project" value="UniProtKB-SubCell"/>
</dbReference>
<dbReference type="InterPro" id="IPR008144">
    <property type="entry name" value="Guanylate_kin-like_dom"/>
</dbReference>
<dbReference type="GO" id="GO:0035255">
    <property type="term" value="F:ionotropic glutamate receptor binding"/>
    <property type="evidence" value="ECO:0007669"/>
    <property type="project" value="TreeGrafter"/>
</dbReference>
<dbReference type="SMART" id="SM01277">
    <property type="entry name" value="MAGUK_N_PEST"/>
    <property type="match status" value="1"/>
</dbReference>
<evidence type="ECO:0000256" key="8">
    <source>
        <dbReference type="ARBA" id="ARBA00022824"/>
    </source>
</evidence>
<feature type="domain" description="L27" evidence="17">
    <location>
        <begin position="48"/>
        <end position="108"/>
    </location>
</feature>
<dbReference type="PANTHER" id="PTHR23119:SF5">
    <property type="entry name" value="DISKS LARGE HOMOLOG 1"/>
    <property type="match status" value="1"/>
</dbReference>
<reference evidence="19" key="1">
    <citation type="submission" date="2025-08" db="UniProtKB">
        <authorList>
            <consortium name="RefSeq"/>
        </authorList>
    </citation>
    <scope>IDENTIFICATION</scope>
</reference>
<dbReference type="Pfam" id="PF00595">
    <property type="entry name" value="PDZ"/>
    <property type="match status" value="3"/>
</dbReference>
<feature type="region of interest" description="Disordered" evidence="13">
    <location>
        <begin position="444"/>
        <end position="472"/>
    </location>
</feature>
<dbReference type="PROSITE" id="PS50052">
    <property type="entry name" value="GUANYLATE_KINASE_2"/>
    <property type="match status" value="1"/>
</dbReference>
<evidence type="ECO:0000256" key="11">
    <source>
        <dbReference type="ARBA" id="ARBA00044189"/>
    </source>
</evidence>
<dbReference type="SMART" id="SM00228">
    <property type="entry name" value="PDZ"/>
    <property type="match status" value="3"/>
</dbReference>
<organism evidence="18 19">
    <name type="scientific">Salmo salar</name>
    <name type="common">Atlantic salmon</name>
    <dbReference type="NCBI Taxonomy" id="8030"/>
    <lineage>
        <taxon>Eukaryota</taxon>
        <taxon>Metazoa</taxon>
        <taxon>Chordata</taxon>
        <taxon>Craniata</taxon>
        <taxon>Vertebrata</taxon>
        <taxon>Euteleostomi</taxon>
        <taxon>Actinopterygii</taxon>
        <taxon>Neopterygii</taxon>
        <taxon>Teleostei</taxon>
        <taxon>Protacanthopterygii</taxon>
        <taxon>Salmoniformes</taxon>
        <taxon>Salmonidae</taxon>
        <taxon>Salmoninae</taxon>
        <taxon>Salmo</taxon>
    </lineage>
</organism>
<dbReference type="PANTHER" id="PTHR23119">
    <property type="entry name" value="DISCS LARGE"/>
    <property type="match status" value="1"/>
</dbReference>
<keyword evidence="18" id="KW-1185">Reference proteome</keyword>
<feature type="domain" description="PDZ" evidence="16">
    <location>
        <begin position="234"/>
        <end position="321"/>
    </location>
</feature>
<protein>
    <recommendedName>
        <fullName evidence="11">Disks large homolog 1</fullName>
    </recommendedName>
</protein>
<dbReference type="CDD" id="cd00071">
    <property type="entry name" value="GMPK"/>
    <property type="match status" value="1"/>
</dbReference>
<dbReference type="SMART" id="SM00569">
    <property type="entry name" value="L27"/>
    <property type="match status" value="1"/>
</dbReference>